<name>A0A3E2BNR1_9BACT</name>
<gene>
    <name evidence="3" type="ORF">OP8BY_1896</name>
</gene>
<dbReference type="EMBL" id="QUAH01000004">
    <property type="protein sequence ID" value="RFT16292.1"/>
    <property type="molecule type" value="Genomic_DNA"/>
</dbReference>
<evidence type="ECO:0000256" key="1">
    <source>
        <dbReference type="ARBA" id="ARBA00022448"/>
    </source>
</evidence>
<accession>A0A3E2BNR1</accession>
<organism evidence="3 4">
    <name type="scientific">Candidatus Saccharicenans subterraneus</name>
    <dbReference type="NCBI Taxonomy" id="2508984"/>
    <lineage>
        <taxon>Bacteria</taxon>
        <taxon>Candidatus Aminicenantota</taxon>
        <taxon>Candidatus Aminicenantia</taxon>
        <taxon>Candidatus Aminicenantales</taxon>
        <taxon>Candidatus Saccharicenantaceae</taxon>
        <taxon>Candidatus Saccharicenans</taxon>
    </lineage>
</organism>
<dbReference type="PANTHER" id="PTHR38682">
    <property type="entry name" value="V-TYPE ATP SYNTHASE SUBUNIT C"/>
    <property type="match status" value="1"/>
</dbReference>
<dbReference type="Proteomes" id="UP000257323">
    <property type="component" value="Unassembled WGS sequence"/>
</dbReference>
<dbReference type="PANTHER" id="PTHR38682:SF1">
    <property type="entry name" value="V-TYPE ATP SYNTHASE SUBUNIT C"/>
    <property type="match status" value="1"/>
</dbReference>
<comment type="caution">
    <text evidence="3">The sequence shown here is derived from an EMBL/GenBank/DDBJ whole genome shotgun (WGS) entry which is preliminary data.</text>
</comment>
<dbReference type="InterPro" id="IPR044911">
    <property type="entry name" value="V-type_ATPase_csu/dsu_dom_3"/>
</dbReference>
<dbReference type="Pfam" id="PF01992">
    <property type="entry name" value="vATP-synt_AC39"/>
    <property type="match status" value="1"/>
</dbReference>
<evidence type="ECO:0000313" key="3">
    <source>
        <dbReference type="EMBL" id="RFT16292.1"/>
    </source>
</evidence>
<evidence type="ECO:0000313" key="4">
    <source>
        <dbReference type="Proteomes" id="UP000257323"/>
    </source>
</evidence>
<protein>
    <submittedName>
        <fullName evidence="3">V-type ATP synthase subunit C</fullName>
    </submittedName>
</protein>
<dbReference type="AlphaFoldDB" id="A0A3E2BNR1"/>
<evidence type="ECO:0000256" key="2">
    <source>
        <dbReference type="ARBA" id="ARBA00023065"/>
    </source>
</evidence>
<keyword evidence="2" id="KW-0406">Ion transport</keyword>
<dbReference type="GO" id="GO:0046961">
    <property type="term" value="F:proton-transporting ATPase activity, rotational mechanism"/>
    <property type="evidence" value="ECO:0007669"/>
    <property type="project" value="InterPro"/>
</dbReference>
<sequence length="262" mass="30580">MTTRVAVLDYAFAVGRVRALENYLIPYQVFREAAEAETAERALELVSDAGKFGEDLLLVENADQLDRVLLKERMALDFNLEELFLEKPLYHAYLAADNPVEMSSRLEETENVFIRDYFRLRLDLANLKLFLRCRYLELPEDRLAESFLAGGRLEKKIFQENYQAGFDEFYQLLRSGQFGELWKLATEHLVSRESLAVLEREIENLSLNYLRQARQITFGPEPLFAYGLARRHELKLVRIVLAGKFLQLPAQFLRERISQTYV</sequence>
<proteinExistence type="predicted"/>
<dbReference type="InterPro" id="IPR036079">
    <property type="entry name" value="ATPase_csu/dsu_sf"/>
</dbReference>
<dbReference type="InterPro" id="IPR002843">
    <property type="entry name" value="ATPase_V0-cplx_csu/dsu"/>
</dbReference>
<dbReference type="Gene3D" id="1.10.132.50">
    <property type="entry name" value="ATP synthase (C/AC39) subunit, domain 3"/>
    <property type="match status" value="2"/>
</dbReference>
<reference evidence="3 4" key="1">
    <citation type="submission" date="2018-08" db="EMBL/GenBank/DDBJ databases">
        <title>Genome analysis of the thermophilic bacterium of the candidate phylum Aminicenantes from deep subsurface aquifer revealed its physiology and ecological role.</title>
        <authorList>
            <person name="Kadnikov V.V."/>
            <person name="Mardanov A.V."/>
            <person name="Beletsky A.V."/>
            <person name="Karnachuk O.V."/>
            <person name="Ravin N.V."/>
        </authorList>
    </citation>
    <scope>NUCLEOTIDE SEQUENCE [LARGE SCALE GENOMIC DNA]</scope>
    <source>
        <strain evidence="3">BY38</strain>
    </source>
</reference>
<dbReference type="InterPro" id="IPR050873">
    <property type="entry name" value="V-ATPase_V0D/AC39_subunit"/>
</dbReference>
<keyword evidence="1" id="KW-0813">Transport</keyword>
<dbReference type="SUPFAM" id="SSF103486">
    <property type="entry name" value="V-type ATP synthase subunit C"/>
    <property type="match status" value="1"/>
</dbReference>